<dbReference type="InterPro" id="IPR010093">
    <property type="entry name" value="SinI_DNA-bd"/>
</dbReference>
<reference evidence="4" key="1">
    <citation type="submission" date="2018-07" db="EMBL/GenBank/DDBJ databases">
        <authorList>
            <person name="Safronova V.I."/>
            <person name="Chirak E.R."/>
            <person name="Sazanova A.L."/>
        </authorList>
    </citation>
    <scope>NUCLEOTIDE SEQUENCE [LARGE SCALE GENOMIC DNA]</scope>
    <source>
        <strain evidence="4">RCAM04685</strain>
    </source>
</reference>
<dbReference type="Pfam" id="PF12728">
    <property type="entry name" value="HTH_17"/>
    <property type="match status" value="1"/>
</dbReference>
<comment type="caution">
    <text evidence="3">The sequence shown here is derived from an EMBL/GenBank/DDBJ whole genome shotgun (WGS) entry which is preliminary data.</text>
</comment>
<dbReference type="PANTHER" id="PTHR38431:SF1">
    <property type="entry name" value="BLL2305 PROTEIN"/>
    <property type="match status" value="1"/>
</dbReference>
<evidence type="ECO:0000259" key="1">
    <source>
        <dbReference type="Pfam" id="PF12727"/>
    </source>
</evidence>
<evidence type="ECO:0000313" key="3">
    <source>
        <dbReference type="EMBL" id="RDJ20679.1"/>
    </source>
</evidence>
<protein>
    <submittedName>
        <fullName evidence="3">Helix-turn-helix domain-containing protein</fullName>
    </submittedName>
</protein>
<dbReference type="AlphaFoldDB" id="A0A370L078"/>
<dbReference type="InterPro" id="IPR024370">
    <property type="entry name" value="PBP_domain"/>
</dbReference>
<name>A0A370L078_9HYPH</name>
<dbReference type="OrthoDB" id="9805928at2"/>
<accession>A0A370L078</accession>
<dbReference type="Pfam" id="PF12727">
    <property type="entry name" value="PBP_like"/>
    <property type="match status" value="1"/>
</dbReference>
<feature type="domain" description="Helix-turn-helix" evidence="2">
    <location>
        <begin position="22"/>
        <end position="70"/>
    </location>
</feature>
<organism evidence="3 4">
    <name type="scientific">Bosea caraganae</name>
    <dbReference type="NCBI Taxonomy" id="2763117"/>
    <lineage>
        <taxon>Bacteria</taxon>
        <taxon>Pseudomonadati</taxon>
        <taxon>Pseudomonadota</taxon>
        <taxon>Alphaproteobacteria</taxon>
        <taxon>Hyphomicrobiales</taxon>
        <taxon>Boseaceae</taxon>
        <taxon>Bosea</taxon>
    </lineage>
</organism>
<keyword evidence="4" id="KW-1185">Reference proteome</keyword>
<sequence length="312" mass="33427">MRQKANFGLEAGIRRSVQEHVYLTTEEATAYLRLKERKLYELVAHGAVPCTKVSGKWLFPRAALDRWLEAGLAHPEGLQSASPPPIVGGSQDSLLEIAVRESGCGHALLAEGSQAGLDRLLRNEVAIAAIHLHATPDDDAANVVAIRASVALHDAVVIAFARREQGLLVQAGNPLGLEGIASAIAKRARFARRQQGAGAQLLLTSLIARAEIPLSAMVAADSVSATGQDLALAIRTGRADCGIASRAIATAFGLDFLPLVWEHVDLVMRRRTYFEPGPQKLLAWMRGEAMVTRARELSGYDLAASGAVRLNR</sequence>
<evidence type="ECO:0000259" key="2">
    <source>
        <dbReference type="Pfam" id="PF12728"/>
    </source>
</evidence>
<dbReference type="NCBIfam" id="TIGR01764">
    <property type="entry name" value="excise"/>
    <property type="match status" value="1"/>
</dbReference>
<dbReference type="PANTHER" id="PTHR38431">
    <property type="entry name" value="BLL2305 PROTEIN"/>
    <property type="match status" value="1"/>
</dbReference>
<dbReference type="Proteomes" id="UP000255207">
    <property type="component" value="Unassembled WGS sequence"/>
</dbReference>
<dbReference type="GO" id="GO:0003677">
    <property type="term" value="F:DNA binding"/>
    <property type="evidence" value="ECO:0007669"/>
    <property type="project" value="InterPro"/>
</dbReference>
<evidence type="ECO:0000313" key="4">
    <source>
        <dbReference type="Proteomes" id="UP000255207"/>
    </source>
</evidence>
<proteinExistence type="predicted"/>
<feature type="domain" description="PBP" evidence="1">
    <location>
        <begin position="100"/>
        <end position="285"/>
    </location>
</feature>
<gene>
    <name evidence="3" type="ORF">DWE98_23345</name>
</gene>
<dbReference type="InterPro" id="IPR041657">
    <property type="entry name" value="HTH_17"/>
</dbReference>
<dbReference type="EMBL" id="QQTP01000016">
    <property type="protein sequence ID" value="RDJ20679.1"/>
    <property type="molecule type" value="Genomic_DNA"/>
</dbReference>